<reference evidence="2" key="1">
    <citation type="submission" date="2015-01" db="EMBL/GenBank/DDBJ databases">
        <authorList>
            <person name="Paterson Steve"/>
        </authorList>
    </citation>
    <scope>NUCLEOTIDE SEQUENCE [LARGE SCALE GENOMIC DNA]</scope>
    <source>
        <strain evidence="2">OBR1</strain>
    </source>
</reference>
<evidence type="ECO:0000313" key="1">
    <source>
        <dbReference type="EMBL" id="CPR20725.1"/>
    </source>
</evidence>
<dbReference type="Proteomes" id="UP000044377">
    <property type="component" value="Unassembled WGS sequence"/>
</dbReference>
<dbReference type="STRING" id="1109412.BN1221_04477c"/>
<sequence length="41" mass="4903">MAVFYAESMSKRGKKKYSFINKKLWIRILSPCKLFFNSLNN</sequence>
<protein>
    <submittedName>
        <fullName evidence="1">Uncharacterized protein</fullName>
    </submittedName>
</protein>
<organism evidence="1 2">
    <name type="scientific">Brenneria goodwinii</name>
    <dbReference type="NCBI Taxonomy" id="1109412"/>
    <lineage>
        <taxon>Bacteria</taxon>
        <taxon>Pseudomonadati</taxon>
        <taxon>Pseudomonadota</taxon>
        <taxon>Gammaproteobacteria</taxon>
        <taxon>Enterobacterales</taxon>
        <taxon>Pectobacteriaceae</taxon>
        <taxon>Brenneria</taxon>
    </lineage>
</organism>
<proteinExistence type="predicted"/>
<evidence type="ECO:0000313" key="2">
    <source>
        <dbReference type="Proteomes" id="UP000044377"/>
    </source>
</evidence>
<dbReference type="EMBL" id="CGIG01000001">
    <property type="protein sequence ID" value="CPR20725.1"/>
    <property type="molecule type" value="Genomic_DNA"/>
</dbReference>
<keyword evidence="2" id="KW-1185">Reference proteome</keyword>
<accession>A0A0G4K1Y5</accession>
<dbReference type="AlphaFoldDB" id="A0A0G4K1Y5"/>
<gene>
    <name evidence="1" type="ORF">BN1221_04477c</name>
</gene>
<name>A0A0G4K1Y5_9GAMM</name>